<evidence type="ECO:0000256" key="5">
    <source>
        <dbReference type="ARBA" id="ARBA00022525"/>
    </source>
</evidence>
<dbReference type="Gene3D" id="3.90.370.10">
    <property type="entry name" value="Tissue inhibitor of metalloproteinase-1. Chain B, domain 1"/>
    <property type="match status" value="1"/>
</dbReference>
<reference evidence="13 14" key="1">
    <citation type="journal article" date="2010" name="Nature">
        <title>The sequence and de novo assembly of the giant panda genome.</title>
        <authorList>
            <person name="Li R."/>
            <person name="Fan W."/>
            <person name="Tian G."/>
            <person name="Zhu H."/>
            <person name="He L."/>
            <person name="Cai J."/>
            <person name="Huang Q."/>
            <person name="Cai Q."/>
            <person name="Li B."/>
            <person name="Bai Y."/>
            <person name="Zhang Z."/>
            <person name="Zhang Y."/>
            <person name="Wang W."/>
            <person name="Li J."/>
            <person name="Wei F."/>
            <person name="Li H."/>
            <person name="Jian M."/>
            <person name="Li J."/>
            <person name="Zhang Z."/>
            <person name="Nielsen R."/>
            <person name="Li D."/>
            <person name="Gu W."/>
            <person name="Yang Z."/>
            <person name="Xuan Z."/>
            <person name="Ryder O.A."/>
            <person name="Leung F.C."/>
            <person name="Zhou Y."/>
            <person name="Cao J."/>
            <person name="Sun X."/>
            <person name="Fu Y."/>
            <person name="Fang X."/>
            <person name="Guo X."/>
            <person name="Wang B."/>
            <person name="Hou R."/>
            <person name="Shen F."/>
            <person name="Mu B."/>
            <person name="Ni P."/>
            <person name="Lin R."/>
            <person name="Qian W."/>
            <person name="Wang G."/>
            <person name="Yu C."/>
            <person name="Nie W."/>
            <person name="Wang J."/>
            <person name="Wu Z."/>
            <person name="Liang H."/>
            <person name="Min J."/>
            <person name="Wu Q."/>
            <person name="Cheng S."/>
            <person name="Ruan J."/>
            <person name="Wang M."/>
            <person name="Shi Z."/>
            <person name="Wen M."/>
            <person name="Liu B."/>
            <person name="Ren X."/>
            <person name="Zheng H."/>
            <person name="Dong D."/>
            <person name="Cook K."/>
            <person name="Shan G."/>
            <person name="Zhang H."/>
            <person name="Kosiol C."/>
            <person name="Xie X."/>
            <person name="Lu Z."/>
            <person name="Zheng H."/>
            <person name="Li Y."/>
            <person name="Steiner C.C."/>
            <person name="Lam T.T."/>
            <person name="Lin S."/>
            <person name="Zhang Q."/>
            <person name="Li G."/>
            <person name="Tian J."/>
            <person name="Gong T."/>
            <person name="Liu H."/>
            <person name="Zhang D."/>
            <person name="Fang L."/>
            <person name="Ye C."/>
            <person name="Zhang J."/>
            <person name="Hu W."/>
            <person name="Xu A."/>
            <person name="Ren Y."/>
            <person name="Zhang G."/>
            <person name="Bruford M.W."/>
            <person name="Li Q."/>
            <person name="Ma L."/>
            <person name="Guo Y."/>
            <person name="An N."/>
            <person name="Hu Y."/>
            <person name="Zheng Y."/>
            <person name="Shi Y."/>
            <person name="Li Z."/>
            <person name="Liu Q."/>
            <person name="Chen Y."/>
            <person name="Zhao J."/>
            <person name="Qu N."/>
            <person name="Zhao S."/>
            <person name="Tian F."/>
            <person name="Wang X."/>
            <person name="Wang H."/>
            <person name="Xu L."/>
            <person name="Liu X."/>
            <person name="Vinar T."/>
            <person name="Wang Y."/>
            <person name="Lam T.W."/>
            <person name="Yiu S.M."/>
            <person name="Liu S."/>
            <person name="Zhang H."/>
            <person name="Li D."/>
            <person name="Huang Y."/>
            <person name="Wang X."/>
            <person name="Yang G."/>
            <person name="Jiang Z."/>
            <person name="Wang J."/>
            <person name="Qin N."/>
            <person name="Li L."/>
            <person name="Li J."/>
            <person name="Bolund L."/>
            <person name="Kristiansen K."/>
            <person name="Wong G.K."/>
            <person name="Olson M."/>
            <person name="Zhang X."/>
            <person name="Li S."/>
            <person name="Yang H."/>
            <person name="Wang J."/>
            <person name="Wang J."/>
        </authorList>
    </citation>
    <scope>NUCLEOTIDE SEQUENCE [LARGE SCALE GENOMIC DNA]</scope>
</reference>
<keyword evidence="14" id="KW-1185">Reference proteome</keyword>
<keyword evidence="6" id="KW-0483">Metalloprotease inhibitor</keyword>
<dbReference type="GO" id="GO:0008270">
    <property type="term" value="F:zinc ion binding"/>
    <property type="evidence" value="ECO:0007669"/>
    <property type="project" value="Ensembl"/>
</dbReference>
<keyword evidence="9" id="KW-0481">Metalloenzyme inhibitor</keyword>
<dbReference type="Pfam" id="PF00965">
    <property type="entry name" value="TIMP"/>
    <property type="match status" value="1"/>
</dbReference>
<evidence type="ECO:0000256" key="9">
    <source>
        <dbReference type="ARBA" id="ARBA00023215"/>
    </source>
</evidence>
<comment type="subunit">
    <text evidence="3">Interacts (via the C-terminal) with MMP2 (via the C-terminal PEX domain); the interaction inhibits the MMP2 activity.</text>
</comment>
<dbReference type="PANTHER" id="PTHR11844:SF24">
    <property type="entry name" value="METALLOPROTEINASE INHIBITOR 2"/>
    <property type="match status" value="1"/>
</dbReference>
<dbReference type="InterPro" id="IPR027465">
    <property type="entry name" value="TIMP_C"/>
</dbReference>
<dbReference type="GO" id="GO:0031012">
    <property type="term" value="C:extracellular matrix"/>
    <property type="evidence" value="ECO:0007669"/>
    <property type="project" value="TreeGrafter"/>
</dbReference>
<dbReference type="GO" id="GO:0009725">
    <property type="term" value="P:response to hormone"/>
    <property type="evidence" value="ECO:0007669"/>
    <property type="project" value="TreeGrafter"/>
</dbReference>
<comment type="similarity">
    <text evidence="2">Belongs to the protease inhibitor I35 (TIMP) family.</text>
</comment>
<dbReference type="GO" id="GO:0002020">
    <property type="term" value="F:protease binding"/>
    <property type="evidence" value="ECO:0007669"/>
    <property type="project" value="Ensembl"/>
</dbReference>
<evidence type="ECO:0000256" key="6">
    <source>
        <dbReference type="ARBA" id="ARBA00022608"/>
    </source>
</evidence>
<dbReference type="GO" id="GO:0034097">
    <property type="term" value="P:response to cytokine"/>
    <property type="evidence" value="ECO:0007669"/>
    <property type="project" value="TreeGrafter"/>
</dbReference>
<evidence type="ECO:0000313" key="13">
    <source>
        <dbReference type="Ensembl" id="ENSAMEP00000023509.1"/>
    </source>
</evidence>
<evidence type="ECO:0000256" key="4">
    <source>
        <dbReference type="ARBA" id="ARBA00013520"/>
    </source>
</evidence>
<dbReference type="PANTHER" id="PTHR11844">
    <property type="entry name" value="METALLOPROTEASE INHIBITOR"/>
    <property type="match status" value="1"/>
</dbReference>
<comment type="subcellular location">
    <subcellularLocation>
        <location evidence="1">Secreted</location>
    </subcellularLocation>
</comment>
<evidence type="ECO:0000256" key="7">
    <source>
        <dbReference type="ARBA" id="ARBA00022690"/>
    </source>
</evidence>
<dbReference type="SMART" id="SM00206">
    <property type="entry name" value="NTR"/>
    <property type="match status" value="1"/>
</dbReference>
<dbReference type="GO" id="GO:0005615">
    <property type="term" value="C:extracellular space"/>
    <property type="evidence" value="ECO:0007669"/>
    <property type="project" value="TreeGrafter"/>
</dbReference>
<dbReference type="GO" id="GO:0051045">
    <property type="term" value="P:negative regulation of membrane protein ectodomain proteolysis"/>
    <property type="evidence" value="ECO:0007669"/>
    <property type="project" value="TreeGrafter"/>
</dbReference>
<dbReference type="GeneTree" id="ENSGT00940000158348"/>
<evidence type="ECO:0000259" key="12">
    <source>
        <dbReference type="PROSITE" id="PS50189"/>
    </source>
</evidence>
<reference evidence="13" key="2">
    <citation type="submission" date="2025-08" db="UniProtKB">
        <authorList>
            <consortium name="Ensembl"/>
        </authorList>
    </citation>
    <scope>IDENTIFICATION</scope>
</reference>
<dbReference type="Proteomes" id="UP000008912">
    <property type="component" value="Unassembled WGS sequence"/>
</dbReference>
<dbReference type="Gene3D" id="2.40.50.120">
    <property type="match status" value="1"/>
</dbReference>
<protein>
    <recommendedName>
        <fullName evidence="4">Metalloproteinase inhibitor 2</fullName>
    </recommendedName>
    <alternativeName>
        <fullName evidence="10">Tissue inhibitor of metalloproteinases 2</fullName>
    </alternativeName>
</protein>
<dbReference type="FunFam" id="3.90.370.10:FF:000001">
    <property type="entry name" value="Metalloproteinase inhibitor 3"/>
    <property type="match status" value="1"/>
</dbReference>
<accession>A0A7N5JCL4</accession>
<feature type="disulfide bond" evidence="11">
    <location>
        <begin position="175"/>
        <end position="180"/>
    </location>
</feature>
<feature type="disulfide bond" evidence="11">
    <location>
        <begin position="170"/>
        <end position="217"/>
    </location>
</feature>
<sequence>MCCRRWVPPGDPVVPSPLTAATLRNECLQRNPLQWEWSPSNLAPWLLLSTFSMLVVPRVRVGLPPGCSGSVGGPQTSLAVQASSAHISFSSFQMFKGPDKDIEFIYTAPSSAVCGVSLDIGGKKEYLIAGKAEGNGKMHITLCDFIVPWDTLSTTQKKSLNHRYQMGCECKITRCPMIPCYISSPDECLWMDWVTEKNINGHQAKFFACIKRSDGSCAWYRGAAPPKQEFLDIEDP</sequence>
<dbReference type="InterPro" id="IPR008993">
    <property type="entry name" value="TIMP-like_OB-fold"/>
</dbReference>
<evidence type="ECO:0000256" key="1">
    <source>
        <dbReference type="ARBA" id="ARBA00004613"/>
    </source>
</evidence>
<dbReference type="GO" id="GO:0008191">
    <property type="term" value="F:metalloendopeptidase inhibitor activity"/>
    <property type="evidence" value="ECO:0007669"/>
    <property type="project" value="InterPro"/>
</dbReference>
<keyword evidence="7" id="KW-0646">Protease inhibitor</keyword>
<evidence type="ECO:0000256" key="10">
    <source>
        <dbReference type="ARBA" id="ARBA00030102"/>
    </source>
</evidence>
<dbReference type="PROSITE" id="PS50189">
    <property type="entry name" value="NTR"/>
    <property type="match status" value="1"/>
</dbReference>
<evidence type="ECO:0000256" key="3">
    <source>
        <dbReference type="ARBA" id="ARBA00011847"/>
    </source>
</evidence>
<dbReference type="InterPro" id="IPR001134">
    <property type="entry name" value="Netrin_domain"/>
</dbReference>
<organism evidence="13 14">
    <name type="scientific">Ailuropoda melanoleuca</name>
    <name type="common">Giant panda</name>
    <dbReference type="NCBI Taxonomy" id="9646"/>
    <lineage>
        <taxon>Eukaryota</taxon>
        <taxon>Metazoa</taxon>
        <taxon>Chordata</taxon>
        <taxon>Craniata</taxon>
        <taxon>Vertebrata</taxon>
        <taxon>Euteleostomi</taxon>
        <taxon>Mammalia</taxon>
        <taxon>Eutheria</taxon>
        <taxon>Laurasiatheria</taxon>
        <taxon>Carnivora</taxon>
        <taxon>Caniformia</taxon>
        <taxon>Ursidae</taxon>
        <taxon>Ailuropoda</taxon>
    </lineage>
</organism>
<keyword evidence="8 11" id="KW-1015">Disulfide bond</keyword>
<evidence type="ECO:0000256" key="11">
    <source>
        <dbReference type="PIRSR" id="PIRSR601820-3"/>
    </source>
</evidence>
<reference evidence="13" key="3">
    <citation type="submission" date="2025-09" db="UniProtKB">
        <authorList>
            <consortium name="Ensembl"/>
        </authorList>
    </citation>
    <scope>IDENTIFICATION</scope>
</reference>
<dbReference type="Ensembl" id="ENSAMET00000037011.1">
    <property type="protein sequence ID" value="ENSAMEP00000023509.1"/>
    <property type="gene ID" value="ENSAMEG00000014114.2"/>
</dbReference>
<dbReference type="InterPro" id="IPR001820">
    <property type="entry name" value="TIMP"/>
</dbReference>
<feature type="disulfide bond" evidence="11">
    <location>
        <begin position="188"/>
        <end position="209"/>
    </location>
</feature>
<evidence type="ECO:0000256" key="2">
    <source>
        <dbReference type="ARBA" id="ARBA00011027"/>
    </source>
</evidence>
<dbReference type="InParanoid" id="A0A7N5JCL4"/>
<name>A0A7N5JCL4_AILME</name>
<evidence type="ECO:0000313" key="14">
    <source>
        <dbReference type="Proteomes" id="UP000008912"/>
    </source>
</evidence>
<dbReference type="SUPFAM" id="SSF50242">
    <property type="entry name" value="TIMP-like"/>
    <property type="match status" value="1"/>
</dbReference>
<keyword evidence="5" id="KW-0964">Secreted</keyword>
<dbReference type="AlphaFoldDB" id="A0A7N5JCL4"/>
<evidence type="ECO:0000256" key="8">
    <source>
        <dbReference type="ARBA" id="ARBA00023157"/>
    </source>
</evidence>
<gene>
    <name evidence="13" type="primary">TIMP2</name>
</gene>
<feature type="domain" description="NTR" evidence="12">
    <location>
        <begin position="1"/>
        <end position="168"/>
    </location>
</feature>
<proteinExistence type="inferred from homology"/>